<keyword evidence="2" id="KW-1185">Reference proteome</keyword>
<protein>
    <submittedName>
        <fullName evidence="1">Uncharacterized protein</fullName>
    </submittedName>
</protein>
<organism evidence="1 2">
    <name type="scientific">Miscanthus lutarioriparius</name>
    <dbReference type="NCBI Taxonomy" id="422564"/>
    <lineage>
        <taxon>Eukaryota</taxon>
        <taxon>Viridiplantae</taxon>
        <taxon>Streptophyta</taxon>
        <taxon>Embryophyta</taxon>
        <taxon>Tracheophyta</taxon>
        <taxon>Spermatophyta</taxon>
        <taxon>Magnoliopsida</taxon>
        <taxon>Liliopsida</taxon>
        <taxon>Poales</taxon>
        <taxon>Poaceae</taxon>
        <taxon>PACMAD clade</taxon>
        <taxon>Panicoideae</taxon>
        <taxon>Andropogonodae</taxon>
        <taxon>Andropogoneae</taxon>
        <taxon>Saccharinae</taxon>
        <taxon>Miscanthus</taxon>
    </lineage>
</organism>
<name>A0A811QCQ6_9POAL</name>
<gene>
    <name evidence="1" type="ORF">NCGR_LOCUS38133</name>
</gene>
<dbReference type="AlphaFoldDB" id="A0A811QCQ6"/>
<accession>A0A811QCQ6</accession>
<evidence type="ECO:0000313" key="2">
    <source>
        <dbReference type="Proteomes" id="UP000604825"/>
    </source>
</evidence>
<sequence length="167" mass="18211">MDQSRRTMESYSSSRMVDGVTANYNKVFRFLLCLPRAGGDGVAVFSGGASDGGPHVAVRPREGAQEKIRAGKNGSMWLLRNFLVFRLISRHYQNSSRSSGPPPSPVLSFLVSFTRITDPKLADKFSNSLPPNPSAVTKAQCNCYDLGGIVNSVVSLMFCVHYLCITT</sequence>
<evidence type="ECO:0000313" key="1">
    <source>
        <dbReference type="EMBL" id="CAD6254530.1"/>
    </source>
</evidence>
<dbReference type="EMBL" id="CAJGYO010000009">
    <property type="protein sequence ID" value="CAD6254530.1"/>
    <property type="molecule type" value="Genomic_DNA"/>
</dbReference>
<proteinExistence type="predicted"/>
<dbReference type="Proteomes" id="UP000604825">
    <property type="component" value="Unassembled WGS sequence"/>
</dbReference>
<comment type="caution">
    <text evidence="1">The sequence shown here is derived from an EMBL/GenBank/DDBJ whole genome shotgun (WGS) entry which is preliminary data.</text>
</comment>
<reference evidence="1" key="1">
    <citation type="submission" date="2020-10" db="EMBL/GenBank/DDBJ databases">
        <authorList>
            <person name="Han B."/>
            <person name="Lu T."/>
            <person name="Zhao Q."/>
            <person name="Huang X."/>
            <person name="Zhao Y."/>
        </authorList>
    </citation>
    <scope>NUCLEOTIDE SEQUENCE</scope>
</reference>